<name>A0A841HSI2_9GAMM</name>
<dbReference type="SUPFAM" id="SSF53474">
    <property type="entry name" value="alpha/beta-Hydrolases"/>
    <property type="match status" value="2"/>
</dbReference>
<feature type="domain" description="AB hydrolase-1" evidence="2">
    <location>
        <begin position="92"/>
        <end position="220"/>
    </location>
</feature>
<proteinExistence type="predicted"/>
<dbReference type="RefSeq" id="WP_184335658.1">
    <property type="nucleotide sequence ID" value="NZ_JACHHZ010000007.1"/>
</dbReference>
<dbReference type="PANTHER" id="PTHR43798:SF27">
    <property type="entry name" value="HYDROLASE ALPHA_BETA HYDROLASE FOLD FAMILY"/>
    <property type="match status" value="1"/>
</dbReference>
<evidence type="ECO:0000313" key="5">
    <source>
        <dbReference type="Proteomes" id="UP000588068"/>
    </source>
</evidence>
<evidence type="ECO:0000259" key="2">
    <source>
        <dbReference type="Pfam" id="PF00561"/>
    </source>
</evidence>
<dbReference type="InterPro" id="IPR013595">
    <property type="entry name" value="Pept_S33_TAP-like_C"/>
</dbReference>
<dbReference type="InterPro" id="IPR050266">
    <property type="entry name" value="AB_hydrolase_sf"/>
</dbReference>
<sequence>MLYSRFPVISGSICSVLLGFAGAAHGAPPESITVGSLTLEYCNSDYDGYCGSIKRALDPTGGVRGSINIGFEYYPRFDQRSPALGTIVPQEGGPGYSSTGTRDAYLNIFGSLRERRDILIVDKRGTGTSDPIDCPGIQTGDPSDPAALKACGDQLGRKAPLYGTRLAVDDIVAVLDALQIGVVDFYGDSYGTYVGQVFAAWHPTRLRSIILDSAYPARPPDVWFPTDWATGRDGLDLVCERSPSCRALRGRSTNRIERLLRELRTHSISGVAPDADGLPLEVTLDVSTLFLLMTNLGNSPITYRDLDAAARAWFDRRDSLPLLRLAAEYNTPFVSSPEDFSYGQYQAVICAEYPLHYDLNASPAQRRRQYDRAIEDARRTRPDLFAPFTIDEALAANANFTPLATCLDWPKPPPAYPQGDPLPAHPKFPDVPTLVLSGDLDSVTSPEDATQAAAQFPNVVHLIVPNFTHVTAYYYSDVGYLPDGGDTTHCVQRIVRRFIEALSTGSTNCLDGIRPIRTVPDFAKSVRDLDPVNAMAGNKAGRDELKLATGAIETVGDTFARFLVTYGIGSGLRGGEFTYLQKPYGYEFDLDRVKWAQDLAVSGKLRWYTKTGDVFADVRLRQGGRNIGHLTFFWNDVEKNATTFIEGTIEGKRVRAKRIAP</sequence>
<dbReference type="Proteomes" id="UP000588068">
    <property type="component" value="Unassembled WGS sequence"/>
</dbReference>
<evidence type="ECO:0000256" key="1">
    <source>
        <dbReference type="SAM" id="SignalP"/>
    </source>
</evidence>
<feature type="chain" id="PRO_5032896458" evidence="1">
    <location>
        <begin position="27"/>
        <end position="661"/>
    </location>
</feature>
<dbReference type="PANTHER" id="PTHR43798">
    <property type="entry name" value="MONOACYLGLYCEROL LIPASE"/>
    <property type="match status" value="1"/>
</dbReference>
<dbReference type="InterPro" id="IPR000073">
    <property type="entry name" value="AB_hydrolase_1"/>
</dbReference>
<organism evidence="4 5">
    <name type="scientific">Povalibacter uvarum</name>
    <dbReference type="NCBI Taxonomy" id="732238"/>
    <lineage>
        <taxon>Bacteria</taxon>
        <taxon>Pseudomonadati</taxon>
        <taxon>Pseudomonadota</taxon>
        <taxon>Gammaproteobacteria</taxon>
        <taxon>Steroidobacterales</taxon>
        <taxon>Steroidobacteraceae</taxon>
        <taxon>Povalibacter</taxon>
    </lineage>
</organism>
<dbReference type="EMBL" id="JACHHZ010000007">
    <property type="protein sequence ID" value="MBB6096267.1"/>
    <property type="molecule type" value="Genomic_DNA"/>
</dbReference>
<feature type="domain" description="Peptidase S33 tripeptidyl aminopeptidase-like C-terminal" evidence="3">
    <location>
        <begin position="402"/>
        <end position="472"/>
    </location>
</feature>
<gene>
    <name evidence="4" type="ORF">HNQ60_005189</name>
</gene>
<reference evidence="4 5" key="1">
    <citation type="submission" date="2020-08" db="EMBL/GenBank/DDBJ databases">
        <title>Genomic Encyclopedia of Type Strains, Phase IV (KMG-IV): sequencing the most valuable type-strain genomes for metagenomic binning, comparative biology and taxonomic classification.</title>
        <authorList>
            <person name="Goeker M."/>
        </authorList>
    </citation>
    <scope>NUCLEOTIDE SEQUENCE [LARGE SCALE GENOMIC DNA]</scope>
    <source>
        <strain evidence="4 5">DSM 26723</strain>
    </source>
</reference>
<accession>A0A841HSI2</accession>
<keyword evidence="1" id="KW-0732">Signal</keyword>
<evidence type="ECO:0000259" key="3">
    <source>
        <dbReference type="Pfam" id="PF08386"/>
    </source>
</evidence>
<dbReference type="Gene3D" id="3.40.50.1820">
    <property type="entry name" value="alpha/beta hydrolase"/>
    <property type="match status" value="1"/>
</dbReference>
<dbReference type="Pfam" id="PF08386">
    <property type="entry name" value="Abhydrolase_4"/>
    <property type="match status" value="1"/>
</dbReference>
<dbReference type="AlphaFoldDB" id="A0A841HSI2"/>
<comment type="caution">
    <text evidence="4">The sequence shown here is derived from an EMBL/GenBank/DDBJ whole genome shotgun (WGS) entry which is preliminary data.</text>
</comment>
<dbReference type="GO" id="GO:0016020">
    <property type="term" value="C:membrane"/>
    <property type="evidence" value="ECO:0007669"/>
    <property type="project" value="TreeGrafter"/>
</dbReference>
<feature type="signal peptide" evidence="1">
    <location>
        <begin position="1"/>
        <end position="26"/>
    </location>
</feature>
<keyword evidence="5" id="KW-1185">Reference proteome</keyword>
<evidence type="ECO:0000313" key="4">
    <source>
        <dbReference type="EMBL" id="MBB6096267.1"/>
    </source>
</evidence>
<protein>
    <submittedName>
        <fullName evidence="4">Pimeloyl-ACP methyl ester carboxylesterase</fullName>
    </submittedName>
</protein>
<dbReference type="InterPro" id="IPR029058">
    <property type="entry name" value="AB_hydrolase_fold"/>
</dbReference>
<dbReference type="Pfam" id="PF00561">
    <property type="entry name" value="Abhydrolase_1"/>
    <property type="match status" value="1"/>
</dbReference>